<dbReference type="Proteomes" id="UP000237631">
    <property type="component" value="Unassembled WGS sequence"/>
</dbReference>
<comment type="caution">
    <text evidence="1">The sequence shown here is derived from an EMBL/GenBank/DDBJ whole genome shotgun (WGS) entry which is preliminary data.</text>
</comment>
<dbReference type="AlphaFoldDB" id="A0A2S6BXA3"/>
<reference evidence="2" key="1">
    <citation type="journal article" date="2017" name="bioRxiv">
        <title>Conservation of a gene cluster reveals novel cercosporin biosynthetic mechanisms and extends production to the genus Colletotrichum.</title>
        <authorList>
            <person name="de Jonge R."/>
            <person name="Ebert M.K."/>
            <person name="Huitt-Roehl C.R."/>
            <person name="Pal P."/>
            <person name="Suttle J.C."/>
            <person name="Spanner R.E."/>
            <person name="Neubauer J.D."/>
            <person name="Jurick W.M.II."/>
            <person name="Stott K.A."/>
            <person name="Secor G.A."/>
            <person name="Thomma B.P.H.J."/>
            <person name="Van de Peer Y."/>
            <person name="Townsend C.A."/>
            <person name="Bolton M.D."/>
        </authorList>
    </citation>
    <scope>NUCLEOTIDE SEQUENCE [LARGE SCALE GENOMIC DNA]</scope>
    <source>
        <strain evidence="2">CBS538.71</strain>
    </source>
</reference>
<dbReference type="OrthoDB" id="3625848at2759"/>
<sequence>MPATLTPPPTPAAKQTEEEIAASLERLSRIGIETLNRRDWGYTSPEAQEFLSHIDPEHWQSKFDNQPGLLTWHEQNDVWRQLVEELHPDCHFAITHMSSAVHERESMAIVWVQSKVTGIENVNIQGLSELRWRLENGKWWFFYHVGIRGFLGQSGFV</sequence>
<name>A0A2S6BXA3_9PEZI</name>
<accession>A0A2S6BXA3</accession>
<dbReference type="EMBL" id="PNEN01001722">
    <property type="protein sequence ID" value="PPJ52079.1"/>
    <property type="molecule type" value="Genomic_DNA"/>
</dbReference>
<keyword evidence="2" id="KW-1185">Reference proteome</keyword>
<evidence type="ECO:0000313" key="1">
    <source>
        <dbReference type="EMBL" id="PPJ52079.1"/>
    </source>
</evidence>
<gene>
    <name evidence="1" type="ORF">CBER1_10039</name>
</gene>
<proteinExistence type="predicted"/>
<organism evidence="1 2">
    <name type="scientific">Cercospora berteroae</name>
    <dbReference type="NCBI Taxonomy" id="357750"/>
    <lineage>
        <taxon>Eukaryota</taxon>
        <taxon>Fungi</taxon>
        <taxon>Dikarya</taxon>
        <taxon>Ascomycota</taxon>
        <taxon>Pezizomycotina</taxon>
        <taxon>Dothideomycetes</taxon>
        <taxon>Dothideomycetidae</taxon>
        <taxon>Mycosphaerellales</taxon>
        <taxon>Mycosphaerellaceae</taxon>
        <taxon>Cercospora</taxon>
    </lineage>
</organism>
<evidence type="ECO:0008006" key="3">
    <source>
        <dbReference type="Google" id="ProtNLM"/>
    </source>
</evidence>
<evidence type="ECO:0000313" key="2">
    <source>
        <dbReference type="Proteomes" id="UP000237631"/>
    </source>
</evidence>
<protein>
    <recommendedName>
        <fullName evidence="3">SnoaL-like domain-containing protein</fullName>
    </recommendedName>
</protein>